<keyword evidence="3" id="KW-1003">Cell membrane</keyword>
<dbReference type="CDD" id="cd06261">
    <property type="entry name" value="TM_PBP2"/>
    <property type="match status" value="1"/>
</dbReference>
<dbReference type="InterPro" id="IPR050366">
    <property type="entry name" value="BP-dependent_transpt_permease"/>
</dbReference>
<dbReference type="EMBL" id="CP051627">
    <property type="protein sequence ID" value="UPT20762.1"/>
    <property type="molecule type" value="Genomic_DNA"/>
</dbReference>
<dbReference type="PANTHER" id="PTHR43386">
    <property type="entry name" value="OLIGOPEPTIDE TRANSPORT SYSTEM PERMEASE PROTEIN APPC"/>
    <property type="match status" value="1"/>
</dbReference>
<evidence type="ECO:0000313" key="11">
    <source>
        <dbReference type="Proteomes" id="UP000832041"/>
    </source>
</evidence>
<reference evidence="10 11" key="1">
    <citation type="submission" date="2020-04" db="EMBL/GenBank/DDBJ databases">
        <title>Thermobifida alba genome sequencing and assembly.</title>
        <authorList>
            <person name="Luzics S."/>
            <person name="Horvath B."/>
            <person name="Nagy I."/>
            <person name="Toth A."/>
            <person name="Nagy I."/>
            <person name="Kukolya J."/>
        </authorList>
    </citation>
    <scope>NUCLEOTIDE SEQUENCE [LARGE SCALE GENOMIC DNA]</scope>
    <source>
        <strain evidence="10 11">DSM 43795</strain>
    </source>
</reference>
<dbReference type="InterPro" id="IPR000515">
    <property type="entry name" value="MetI-like"/>
</dbReference>
<keyword evidence="6 7" id="KW-0472">Membrane</keyword>
<comment type="subcellular location">
    <subcellularLocation>
        <location evidence="1 7">Cell membrane</location>
        <topology evidence="1 7">Multi-pass membrane protein</topology>
    </subcellularLocation>
</comment>
<evidence type="ECO:0000256" key="5">
    <source>
        <dbReference type="ARBA" id="ARBA00022989"/>
    </source>
</evidence>
<organism evidence="10 11">
    <name type="scientific">Thermobifida alba</name>
    <name type="common">Thermomonospora alba</name>
    <dbReference type="NCBI Taxonomy" id="53522"/>
    <lineage>
        <taxon>Bacteria</taxon>
        <taxon>Bacillati</taxon>
        <taxon>Actinomycetota</taxon>
        <taxon>Actinomycetes</taxon>
        <taxon>Streptosporangiales</taxon>
        <taxon>Nocardiopsidaceae</taxon>
        <taxon>Thermobifida</taxon>
    </lineage>
</organism>
<feature type="region of interest" description="Disordered" evidence="8">
    <location>
        <begin position="1"/>
        <end position="25"/>
    </location>
</feature>
<evidence type="ECO:0000256" key="4">
    <source>
        <dbReference type="ARBA" id="ARBA00022692"/>
    </source>
</evidence>
<dbReference type="Pfam" id="PF00528">
    <property type="entry name" value="BPD_transp_1"/>
    <property type="match status" value="1"/>
</dbReference>
<feature type="transmembrane region" description="Helical" evidence="7">
    <location>
        <begin position="144"/>
        <end position="163"/>
    </location>
</feature>
<gene>
    <name evidence="10" type="ORF">FOF52_07145</name>
</gene>
<dbReference type="Gene3D" id="1.10.3720.10">
    <property type="entry name" value="MetI-like"/>
    <property type="match status" value="1"/>
</dbReference>
<evidence type="ECO:0000313" key="10">
    <source>
        <dbReference type="EMBL" id="UPT20762.1"/>
    </source>
</evidence>
<keyword evidence="2 7" id="KW-0813">Transport</keyword>
<sequence>MSDLQAPTSAATPPSADPPTDAPDTAAHGQLRLVLARFVRHRMAMTSLAVFVLTVLFAFAGPLLWAWDHTVHREILPNQPPSWDHPFGTTNAGHDVLGQLMRGTQQTIKVALTVSVLATAFGAVWGAVAGYYRGWVDAVMMRTVDVLMVVPLLVAVAAIGGNVRGGTTWWVVALIIALFSWTTIARVVRGVVLSLREQEFVEAARAAGASDARIILRHLLPNAAGPVIVAATLLIATAILLEASMSFLGFGIQAPDISLGLMIDNARTAAFTRPWLFYPPGLFIVLICLTINFIGDGLRDALDPRQTMVRR</sequence>
<keyword evidence="5 7" id="KW-1133">Transmembrane helix</keyword>
<evidence type="ECO:0000256" key="7">
    <source>
        <dbReference type="RuleBase" id="RU363032"/>
    </source>
</evidence>
<feature type="domain" description="ABC transmembrane type-1" evidence="9">
    <location>
        <begin position="104"/>
        <end position="295"/>
    </location>
</feature>
<evidence type="ECO:0000256" key="3">
    <source>
        <dbReference type="ARBA" id="ARBA00022475"/>
    </source>
</evidence>
<proteinExistence type="inferred from homology"/>
<dbReference type="InterPro" id="IPR025966">
    <property type="entry name" value="OppC_N"/>
</dbReference>
<evidence type="ECO:0000256" key="8">
    <source>
        <dbReference type="SAM" id="MobiDB-lite"/>
    </source>
</evidence>
<dbReference type="SUPFAM" id="SSF161098">
    <property type="entry name" value="MetI-like"/>
    <property type="match status" value="1"/>
</dbReference>
<feature type="transmembrane region" description="Helical" evidence="7">
    <location>
        <begin position="47"/>
        <end position="67"/>
    </location>
</feature>
<feature type="transmembrane region" description="Helical" evidence="7">
    <location>
        <begin position="169"/>
        <end position="188"/>
    </location>
</feature>
<name>A0ABY4L3X3_THEAE</name>
<dbReference type="PROSITE" id="PS50928">
    <property type="entry name" value="ABC_TM1"/>
    <property type="match status" value="1"/>
</dbReference>
<dbReference type="Proteomes" id="UP000832041">
    <property type="component" value="Chromosome"/>
</dbReference>
<accession>A0ABY4L3X3</accession>
<dbReference type="PANTHER" id="PTHR43386:SF1">
    <property type="entry name" value="D,D-DIPEPTIDE TRANSPORT SYSTEM PERMEASE PROTEIN DDPC-RELATED"/>
    <property type="match status" value="1"/>
</dbReference>
<feature type="transmembrane region" description="Helical" evidence="7">
    <location>
        <begin position="110"/>
        <end position="132"/>
    </location>
</feature>
<dbReference type="Pfam" id="PF12911">
    <property type="entry name" value="OppC_N"/>
    <property type="match status" value="1"/>
</dbReference>
<feature type="transmembrane region" description="Helical" evidence="7">
    <location>
        <begin position="275"/>
        <end position="295"/>
    </location>
</feature>
<keyword evidence="11" id="KW-1185">Reference proteome</keyword>
<dbReference type="RefSeq" id="WP_248593048.1">
    <property type="nucleotide sequence ID" value="NZ_BAABEB010000012.1"/>
</dbReference>
<evidence type="ECO:0000256" key="1">
    <source>
        <dbReference type="ARBA" id="ARBA00004651"/>
    </source>
</evidence>
<feature type="compositionally biased region" description="Low complexity" evidence="8">
    <location>
        <begin position="1"/>
        <end position="14"/>
    </location>
</feature>
<comment type="similarity">
    <text evidence="7">Belongs to the binding-protein-dependent transport system permease family.</text>
</comment>
<evidence type="ECO:0000259" key="9">
    <source>
        <dbReference type="PROSITE" id="PS50928"/>
    </source>
</evidence>
<feature type="transmembrane region" description="Helical" evidence="7">
    <location>
        <begin position="223"/>
        <end position="241"/>
    </location>
</feature>
<evidence type="ECO:0000256" key="6">
    <source>
        <dbReference type="ARBA" id="ARBA00023136"/>
    </source>
</evidence>
<evidence type="ECO:0000256" key="2">
    <source>
        <dbReference type="ARBA" id="ARBA00022448"/>
    </source>
</evidence>
<keyword evidence="4 7" id="KW-0812">Transmembrane</keyword>
<protein>
    <submittedName>
        <fullName evidence="10">ABC transporter permease</fullName>
    </submittedName>
</protein>
<dbReference type="InterPro" id="IPR035906">
    <property type="entry name" value="MetI-like_sf"/>
</dbReference>